<feature type="non-terminal residue" evidence="1">
    <location>
        <position position="1"/>
    </location>
</feature>
<dbReference type="Proteomes" id="UP000789920">
    <property type="component" value="Unassembled WGS sequence"/>
</dbReference>
<evidence type="ECO:0000313" key="1">
    <source>
        <dbReference type="EMBL" id="CAG8779392.1"/>
    </source>
</evidence>
<dbReference type="EMBL" id="CAJVQC010044358">
    <property type="protein sequence ID" value="CAG8779392.1"/>
    <property type="molecule type" value="Genomic_DNA"/>
</dbReference>
<evidence type="ECO:0000313" key="2">
    <source>
        <dbReference type="Proteomes" id="UP000789920"/>
    </source>
</evidence>
<comment type="caution">
    <text evidence="1">The sequence shown here is derived from an EMBL/GenBank/DDBJ whole genome shotgun (WGS) entry which is preliminary data.</text>
</comment>
<keyword evidence="2" id="KW-1185">Reference proteome</keyword>
<gene>
    <name evidence="1" type="ORF">RPERSI_LOCUS17353</name>
</gene>
<proteinExistence type="predicted"/>
<accession>A0ACA9R6M1</accession>
<sequence length="69" mass="7983">AGITGLKRVESLNDDPIFINSMANIVKDHLEKVKSGNFFSNQYLLRCPKCKKDSCQKSRDFFKEQIFKI</sequence>
<protein>
    <submittedName>
        <fullName evidence="1">31024_t:CDS:1</fullName>
    </submittedName>
</protein>
<reference evidence="1" key="1">
    <citation type="submission" date="2021-06" db="EMBL/GenBank/DDBJ databases">
        <authorList>
            <person name="Kallberg Y."/>
            <person name="Tangrot J."/>
            <person name="Rosling A."/>
        </authorList>
    </citation>
    <scope>NUCLEOTIDE SEQUENCE</scope>
    <source>
        <strain evidence="1">MA461A</strain>
    </source>
</reference>
<organism evidence="1 2">
    <name type="scientific">Racocetra persica</name>
    <dbReference type="NCBI Taxonomy" id="160502"/>
    <lineage>
        <taxon>Eukaryota</taxon>
        <taxon>Fungi</taxon>
        <taxon>Fungi incertae sedis</taxon>
        <taxon>Mucoromycota</taxon>
        <taxon>Glomeromycotina</taxon>
        <taxon>Glomeromycetes</taxon>
        <taxon>Diversisporales</taxon>
        <taxon>Gigasporaceae</taxon>
        <taxon>Racocetra</taxon>
    </lineage>
</organism>
<name>A0ACA9R6M1_9GLOM</name>